<dbReference type="SMART" id="SM00829">
    <property type="entry name" value="PKS_ER"/>
    <property type="match status" value="1"/>
</dbReference>
<feature type="domain" description="Enoyl reductase (ER)" evidence="2">
    <location>
        <begin position="9"/>
        <end position="302"/>
    </location>
</feature>
<reference evidence="3 4" key="1">
    <citation type="submission" date="2021-01" db="EMBL/GenBank/DDBJ databases">
        <title>Whole genome shotgun sequence of Asanoa siamensis NBRC 107932.</title>
        <authorList>
            <person name="Komaki H."/>
            <person name="Tamura T."/>
        </authorList>
    </citation>
    <scope>NUCLEOTIDE SEQUENCE [LARGE SCALE GENOMIC DNA]</scope>
    <source>
        <strain evidence="3 4">NBRC 107932</strain>
    </source>
</reference>
<name>A0ABQ4CM80_9ACTN</name>
<sequence>MARALAVAGRDQSPAVLDVAVPNPGPGQIRVAVEAASLNGIDAATGSGQLWDSVPHRFPVILGRDFAGTVERVGPGVATIRPRDRVAGVITGMTLARGALADTIIFDARSVAPLPEGITEEQAAAAGLAALTAKALVDALALTPSDTVLVAGATGGVGAYALQFARSLGATVYATARPGEPTEFVRGLGANETLDYTDGGFSAPSGLTAIVHAAGDATALAALLPAGGRLSSALGASTTAVGRSDITVTPVMPTATPEALSTILDAIASGTLRVPITHTYAMAEAPQALADFGNHKLGKLVVDTRR</sequence>
<keyword evidence="4" id="KW-1185">Reference proteome</keyword>
<dbReference type="SUPFAM" id="SSF51735">
    <property type="entry name" value="NAD(P)-binding Rossmann-fold domains"/>
    <property type="match status" value="1"/>
</dbReference>
<dbReference type="CDD" id="cd05289">
    <property type="entry name" value="MDR_like_2"/>
    <property type="match status" value="1"/>
</dbReference>
<keyword evidence="1" id="KW-0521">NADP</keyword>
<protein>
    <submittedName>
        <fullName evidence="3">NADPH:quinone reductase</fullName>
    </submittedName>
</protein>
<dbReference type="Gene3D" id="3.40.50.720">
    <property type="entry name" value="NAD(P)-binding Rossmann-like Domain"/>
    <property type="match status" value="1"/>
</dbReference>
<dbReference type="InterPro" id="IPR051603">
    <property type="entry name" value="Zinc-ADH_QOR/CCCR"/>
</dbReference>
<evidence type="ECO:0000259" key="2">
    <source>
        <dbReference type="SMART" id="SM00829"/>
    </source>
</evidence>
<dbReference type="PANTHER" id="PTHR44154:SF1">
    <property type="entry name" value="QUINONE OXIDOREDUCTASE"/>
    <property type="match status" value="1"/>
</dbReference>
<dbReference type="RefSeq" id="WP_203711835.1">
    <property type="nucleotide sequence ID" value="NZ_BONE01000011.1"/>
</dbReference>
<dbReference type="Gene3D" id="3.90.180.10">
    <property type="entry name" value="Medium-chain alcohol dehydrogenases, catalytic domain"/>
    <property type="match status" value="1"/>
</dbReference>
<accession>A0ABQ4CM80</accession>
<comment type="caution">
    <text evidence="3">The sequence shown here is derived from an EMBL/GenBank/DDBJ whole genome shotgun (WGS) entry which is preliminary data.</text>
</comment>
<dbReference type="Proteomes" id="UP000604117">
    <property type="component" value="Unassembled WGS sequence"/>
</dbReference>
<dbReference type="InterPro" id="IPR020843">
    <property type="entry name" value="ER"/>
</dbReference>
<dbReference type="Pfam" id="PF08240">
    <property type="entry name" value="ADH_N"/>
    <property type="match status" value="1"/>
</dbReference>
<organism evidence="3 4">
    <name type="scientific">Asanoa siamensis</name>
    <dbReference type="NCBI Taxonomy" id="926357"/>
    <lineage>
        <taxon>Bacteria</taxon>
        <taxon>Bacillati</taxon>
        <taxon>Actinomycetota</taxon>
        <taxon>Actinomycetes</taxon>
        <taxon>Micromonosporales</taxon>
        <taxon>Micromonosporaceae</taxon>
        <taxon>Asanoa</taxon>
    </lineage>
</organism>
<gene>
    <name evidence="3" type="ORF">Asi02nite_18930</name>
</gene>
<dbReference type="Pfam" id="PF13602">
    <property type="entry name" value="ADH_zinc_N_2"/>
    <property type="match status" value="1"/>
</dbReference>
<dbReference type="EMBL" id="BONE01000011">
    <property type="protein sequence ID" value="GIF72375.1"/>
    <property type="molecule type" value="Genomic_DNA"/>
</dbReference>
<dbReference type="PANTHER" id="PTHR44154">
    <property type="entry name" value="QUINONE OXIDOREDUCTASE"/>
    <property type="match status" value="1"/>
</dbReference>
<dbReference type="SUPFAM" id="SSF50129">
    <property type="entry name" value="GroES-like"/>
    <property type="match status" value="1"/>
</dbReference>
<evidence type="ECO:0000256" key="1">
    <source>
        <dbReference type="ARBA" id="ARBA00022857"/>
    </source>
</evidence>
<dbReference type="InterPro" id="IPR011032">
    <property type="entry name" value="GroES-like_sf"/>
</dbReference>
<dbReference type="InterPro" id="IPR036291">
    <property type="entry name" value="NAD(P)-bd_dom_sf"/>
</dbReference>
<dbReference type="InterPro" id="IPR013154">
    <property type="entry name" value="ADH-like_N"/>
</dbReference>
<evidence type="ECO:0000313" key="3">
    <source>
        <dbReference type="EMBL" id="GIF72375.1"/>
    </source>
</evidence>
<evidence type="ECO:0000313" key="4">
    <source>
        <dbReference type="Proteomes" id="UP000604117"/>
    </source>
</evidence>
<proteinExistence type="predicted"/>